<feature type="transmembrane region" description="Helical" evidence="6">
    <location>
        <begin position="78"/>
        <end position="95"/>
    </location>
</feature>
<comment type="similarity">
    <text evidence="2">Belongs to the PA-phosphatase related phosphoesterase family.</text>
</comment>
<dbReference type="Proteomes" id="UP000750334">
    <property type="component" value="Unassembled WGS sequence"/>
</dbReference>
<evidence type="ECO:0000256" key="3">
    <source>
        <dbReference type="ARBA" id="ARBA00022692"/>
    </source>
</evidence>
<dbReference type="CDD" id="cd03390">
    <property type="entry name" value="PAP2_containing_1_like"/>
    <property type="match status" value="1"/>
</dbReference>
<dbReference type="InterPro" id="IPR043216">
    <property type="entry name" value="PAP-like"/>
</dbReference>
<dbReference type="GO" id="GO:0016020">
    <property type="term" value="C:membrane"/>
    <property type="evidence" value="ECO:0007669"/>
    <property type="project" value="UniProtKB-SubCell"/>
</dbReference>
<protein>
    <recommendedName>
        <fullName evidence="7">Phosphatidic acid phosphatase type 2/haloperoxidase domain-containing protein</fullName>
    </recommendedName>
</protein>
<dbReference type="EMBL" id="PUHR01000080">
    <property type="protein sequence ID" value="KAG0668087.1"/>
    <property type="molecule type" value="Genomic_DNA"/>
</dbReference>
<comment type="subcellular location">
    <subcellularLocation>
        <location evidence="1">Membrane</location>
        <topology evidence="1">Multi-pass membrane protein</topology>
    </subcellularLocation>
</comment>
<dbReference type="PANTHER" id="PTHR10165">
    <property type="entry name" value="LIPID PHOSPHATE PHOSPHATASE"/>
    <property type="match status" value="1"/>
</dbReference>
<evidence type="ECO:0000313" key="8">
    <source>
        <dbReference type="EMBL" id="KAG0668087.1"/>
    </source>
</evidence>
<dbReference type="SMART" id="SM00014">
    <property type="entry name" value="acidPPc"/>
    <property type="match status" value="1"/>
</dbReference>
<organism evidence="8 9">
    <name type="scientific">Maudiozyma exigua</name>
    <name type="common">Yeast</name>
    <name type="synonym">Kazachstania exigua</name>
    <dbReference type="NCBI Taxonomy" id="34358"/>
    <lineage>
        <taxon>Eukaryota</taxon>
        <taxon>Fungi</taxon>
        <taxon>Dikarya</taxon>
        <taxon>Ascomycota</taxon>
        <taxon>Saccharomycotina</taxon>
        <taxon>Saccharomycetes</taxon>
        <taxon>Saccharomycetales</taxon>
        <taxon>Saccharomycetaceae</taxon>
        <taxon>Maudiozyma</taxon>
    </lineage>
</organism>
<keyword evidence="5 6" id="KW-0472">Membrane</keyword>
<name>A0A9P6WCC5_MAUEX</name>
<dbReference type="InterPro" id="IPR036938">
    <property type="entry name" value="PAP2/HPO_sf"/>
</dbReference>
<keyword evidence="4 6" id="KW-1133">Transmembrane helix</keyword>
<evidence type="ECO:0000256" key="4">
    <source>
        <dbReference type="ARBA" id="ARBA00022989"/>
    </source>
</evidence>
<dbReference type="GO" id="GO:0046839">
    <property type="term" value="P:phospholipid dephosphorylation"/>
    <property type="evidence" value="ECO:0007669"/>
    <property type="project" value="TreeGrafter"/>
</dbReference>
<dbReference type="GO" id="GO:0008195">
    <property type="term" value="F:phosphatidate phosphatase activity"/>
    <property type="evidence" value="ECO:0007669"/>
    <property type="project" value="TreeGrafter"/>
</dbReference>
<feature type="transmembrane region" description="Helical" evidence="6">
    <location>
        <begin position="248"/>
        <end position="266"/>
    </location>
</feature>
<gene>
    <name evidence="8" type="ORF">C6P45_005094</name>
</gene>
<comment type="caution">
    <text evidence="8">The sequence shown here is derived from an EMBL/GenBank/DDBJ whole genome shotgun (WGS) entry which is preliminary data.</text>
</comment>
<keyword evidence="3 6" id="KW-0812">Transmembrane</keyword>
<dbReference type="Gene3D" id="1.20.144.10">
    <property type="entry name" value="Phosphatidic acid phosphatase type 2/haloperoxidase"/>
    <property type="match status" value="1"/>
</dbReference>
<evidence type="ECO:0000256" key="6">
    <source>
        <dbReference type="SAM" id="Phobius"/>
    </source>
</evidence>
<sequence>MLQNMVKSRNLPYVHYNSKEVSYNPTDISRIGDYNNKNLESNPTNDKWKDILGLFKLNDPKISKKFKDKELVSDVECVLMAVLTGVIIIIWYCVLRSHRHLLKKLNGVWLNNRPDWLPKELHLCHVSLICLGLILSINGALTNSLKLIIGNPRPDFLERCQPDYNQIQNNDINVLYTAQICQQKDKRLLYDGLKSTPSGHSSFIMAGMGFIYFWQCKFISGNALRNIWCLFLIAIVMISRVVDNKHYWYDVLSGGLLGAGTVYGCWKWVFTQRRFSDSVLPTPVTI</sequence>
<dbReference type="SUPFAM" id="SSF48317">
    <property type="entry name" value="Acid phosphatase/Vanadium-dependent haloperoxidase"/>
    <property type="match status" value="1"/>
</dbReference>
<feature type="domain" description="Phosphatidic acid phosphatase type 2/haloperoxidase" evidence="7">
    <location>
        <begin position="128"/>
        <end position="266"/>
    </location>
</feature>
<evidence type="ECO:0000256" key="1">
    <source>
        <dbReference type="ARBA" id="ARBA00004141"/>
    </source>
</evidence>
<dbReference type="GO" id="GO:0006644">
    <property type="term" value="P:phospholipid metabolic process"/>
    <property type="evidence" value="ECO:0007669"/>
    <property type="project" value="InterPro"/>
</dbReference>
<evidence type="ECO:0000256" key="5">
    <source>
        <dbReference type="ARBA" id="ARBA00023136"/>
    </source>
</evidence>
<evidence type="ECO:0000256" key="2">
    <source>
        <dbReference type="ARBA" id="ARBA00008816"/>
    </source>
</evidence>
<keyword evidence="9" id="KW-1185">Reference proteome</keyword>
<dbReference type="Pfam" id="PF01569">
    <property type="entry name" value="PAP2"/>
    <property type="match status" value="1"/>
</dbReference>
<dbReference type="OrthoDB" id="10030083at2759"/>
<evidence type="ECO:0000313" key="9">
    <source>
        <dbReference type="Proteomes" id="UP000750334"/>
    </source>
</evidence>
<accession>A0A9P6WCC5</accession>
<proteinExistence type="inferred from homology"/>
<dbReference type="PANTHER" id="PTHR10165:SF155">
    <property type="entry name" value="LIPID PHOSPHATE PHOSPHATASE 1"/>
    <property type="match status" value="1"/>
</dbReference>
<feature type="transmembrane region" description="Helical" evidence="6">
    <location>
        <begin position="197"/>
        <end position="214"/>
    </location>
</feature>
<reference evidence="8 9" key="1">
    <citation type="submission" date="2020-11" db="EMBL/GenBank/DDBJ databases">
        <title>Kefir isolates.</title>
        <authorList>
            <person name="Marcisauskas S."/>
            <person name="Kim Y."/>
            <person name="Blasche S."/>
        </authorList>
    </citation>
    <scope>NUCLEOTIDE SEQUENCE [LARGE SCALE GENOMIC DNA]</scope>
    <source>
        <strain evidence="8 9">OG2</strain>
    </source>
</reference>
<evidence type="ECO:0000259" key="7">
    <source>
        <dbReference type="SMART" id="SM00014"/>
    </source>
</evidence>
<dbReference type="InterPro" id="IPR000326">
    <property type="entry name" value="PAP2/HPO"/>
</dbReference>
<feature type="transmembrane region" description="Helical" evidence="6">
    <location>
        <begin position="226"/>
        <end position="242"/>
    </location>
</feature>
<dbReference type="AlphaFoldDB" id="A0A9P6WCC5"/>